<dbReference type="EMBL" id="DUJS01000004">
    <property type="protein sequence ID" value="HII70550.1"/>
    <property type="molecule type" value="Genomic_DNA"/>
</dbReference>
<sequence>MNSNRLEITHGRPYDEGSGWHEIFIDPTGPMMHKPWKIRDSVVLVPKHKPMNDDEYACASSQRPYDMLSEAVRDAISRFVSPETMERLKIAWDGLKGLSIGLMMERFIYTNFLTAQGVSKLIDKLFFGGNLEFEIGNWFDRVRRFPGWDASEDGVERRWRAFKSEWARWRVKEREPKKSPTIWVIILAGSLAPLAWFRGARGVIR</sequence>
<gene>
    <name evidence="1" type="ORF">HA336_04890</name>
</gene>
<organism evidence="1 2">
    <name type="scientific">Methanopyrus kandleri</name>
    <dbReference type="NCBI Taxonomy" id="2320"/>
    <lineage>
        <taxon>Archaea</taxon>
        <taxon>Methanobacteriati</taxon>
        <taxon>Methanobacteriota</taxon>
        <taxon>Methanomada group</taxon>
        <taxon>Methanopyri</taxon>
        <taxon>Methanopyrales</taxon>
        <taxon>Methanopyraceae</taxon>
        <taxon>Methanopyrus</taxon>
    </lineage>
</organism>
<evidence type="ECO:0000313" key="2">
    <source>
        <dbReference type="Proteomes" id="UP000619545"/>
    </source>
</evidence>
<comment type="caution">
    <text evidence="1">The sequence shown here is derived from an EMBL/GenBank/DDBJ whole genome shotgun (WGS) entry which is preliminary data.</text>
</comment>
<dbReference type="GeneID" id="1477607"/>
<protein>
    <submittedName>
        <fullName evidence="1">Uncharacterized protein</fullName>
    </submittedName>
</protein>
<evidence type="ECO:0000313" key="1">
    <source>
        <dbReference type="EMBL" id="HII70550.1"/>
    </source>
</evidence>
<dbReference type="RefSeq" id="WP_148679448.1">
    <property type="nucleotide sequence ID" value="NZ_DUJS01000004.1"/>
</dbReference>
<dbReference type="Proteomes" id="UP000619545">
    <property type="component" value="Unassembled WGS sequence"/>
</dbReference>
<reference evidence="1" key="1">
    <citation type="journal article" date="2020" name="bioRxiv">
        <title>A rank-normalized archaeal taxonomy based on genome phylogeny resolves widespread incomplete and uneven classifications.</title>
        <authorList>
            <person name="Rinke C."/>
            <person name="Chuvochina M."/>
            <person name="Mussig A.J."/>
            <person name="Chaumeil P.-A."/>
            <person name="Waite D.W."/>
            <person name="Whitman W.B."/>
            <person name="Parks D.H."/>
            <person name="Hugenholtz P."/>
        </authorList>
    </citation>
    <scope>NUCLEOTIDE SEQUENCE</scope>
    <source>
        <strain evidence="1">UBA8853</strain>
    </source>
</reference>
<accession>A0A832WKX4</accession>
<name>A0A832WKX4_9EURY</name>
<dbReference type="AlphaFoldDB" id="A0A832WKX4"/>
<proteinExistence type="predicted"/>